<sequence length="250" mass="28463">MIDLASDFDPAKANEPTDAAMVILMKVQKALDGKLIFNHIPASRIREWRELDSHPTTCLYNKAKTPVREKQALYSKFPFTAFPANRLIVHSNLSLPESLSIDELITKYGLQLGVAKGRSYGEEIDLMLAKIKDHVFVNEGANSAARLRKMLLQDKLDAIIEYAPVFNYDHPHKSRQKDITFHKISGAPDATFGYFVCSNSDVGKQAITLFNQAMDDKQLQQDIIEFHQDLFFEQESIFIRQSLRAQFLVQ</sequence>
<evidence type="ECO:0000313" key="2">
    <source>
        <dbReference type="Proteomes" id="UP000586305"/>
    </source>
</evidence>
<evidence type="ECO:0000313" key="1">
    <source>
        <dbReference type="EMBL" id="NOU49148.1"/>
    </source>
</evidence>
<dbReference type="SUPFAM" id="SSF53850">
    <property type="entry name" value="Periplasmic binding protein-like II"/>
    <property type="match status" value="1"/>
</dbReference>
<organism evidence="1 2">
    <name type="scientific">Pseudoalteromonas caenipelagi</name>
    <dbReference type="NCBI Taxonomy" id="2726988"/>
    <lineage>
        <taxon>Bacteria</taxon>
        <taxon>Pseudomonadati</taxon>
        <taxon>Pseudomonadota</taxon>
        <taxon>Gammaproteobacteria</taxon>
        <taxon>Alteromonadales</taxon>
        <taxon>Pseudoalteromonadaceae</taxon>
        <taxon>Pseudoalteromonas</taxon>
    </lineage>
</organism>
<dbReference type="RefSeq" id="WP_171624243.1">
    <property type="nucleotide sequence ID" value="NZ_JABBPG010000001.1"/>
</dbReference>
<accession>A0A849V889</accession>
<gene>
    <name evidence="1" type="ORF">HG263_01095</name>
</gene>
<name>A0A849V889_9GAMM</name>
<comment type="caution">
    <text evidence="1">The sequence shown here is derived from an EMBL/GenBank/DDBJ whole genome shotgun (WGS) entry which is preliminary data.</text>
</comment>
<proteinExistence type="predicted"/>
<dbReference type="EMBL" id="JABBPG010000001">
    <property type="protein sequence ID" value="NOU49148.1"/>
    <property type="molecule type" value="Genomic_DNA"/>
</dbReference>
<protein>
    <submittedName>
        <fullName evidence="1">ABC transporter substrate-binding protein</fullName>
    </submittedName>
</protein>
<keyword evidence="2" id="KW-1185">Reference proteome</keyword>
<reference evidence="1 2" key="1">
    <citation type="submission" date="2020-04" db="EMBL/GenBank/DDBJ databases">
        <title>Pseudoalteromonas caenipelagi sp. nov., isolated from a tidal flat.</title>
        <authorList>
            <person name="Park S."/>
            <person name="Yoon J.-H."/>
        </authorList>
    </citation>
    <scope>NUCLEOTIDE SEQUENCE [LARGE SCALE GENOMIC DNA]</scope>
    <source>
        <strain evidence="1 2">JBTF-M23</strain>
    </source>
</reference>
<dbReference type="Proteomes" id="UP000586305">
    <property type="component" value="Unassembled WGS sequence"/>
</dbReference>
<dbReference type="AlphaFoldDB" id="A0A849V889"/>